<evidence type="ECO:0000259" key="3">
    <source>
        <dbReference type="Pfam" id="PF08541"/>
    </source>
</evidence>
<dbReference type="EMBL" id="AP027266">
    <property type="protein sequence ID" value="BDW86083.1"/>
    <property type="molecule type" value="Genomic_DNA"/>
</dbReference>
<dbReference type="Pfam" id="PF08545">
    <property type="entry name" value="ACP_syn_III"/>
    <property type="match status" value="1"/>
</dbReference>
<reference evidence="5 6" key="1">
    <citation type="submission" date="2023-01" db="EMBL/GenBank/DDBJ databases">
        <title>Complete genome sequence of Roseicyclus marinus strain Dej080120_10.</title>
        <authorList>
            <person name="Ueki S."/>
            <person name="Maruyama F."/>
        </authorList>
    </citation>
    <scope>NUCLEOTIDE SEQUENCE [LARGE SCALE GENOMIC DNA]</scope>
    <source>
        <strain evidence="5 6">Dej080120_10</strain>
    </source>
</reference>
<dbReference type="PANTHER" id="PTHR34069:SF2">
    <property type="entry name" value="BETA-KETOACYL-[ACYL-CARRIER-PROTEIN] SYNTHASE III"/>
    <property type="match status" value="1"/>
</dbReference>
<name>A0AA48KKP0_9RHOB</name>
<dbReference type="GO" id="GO:0044550">
    <property type="term" value="P:secondary metabolite biosynthetic process"/>
    <property type="evidence" value="ECO:0007669"/>
    <property type="project" value="TreeGrafter"/>
</dbReference>
<evidence type="ECO:0000259" key="4">
    <source>
        <dbReference type="Pfam" id="PF08545"/>
    </source>
</evidence>
<feature type="domain" description="Beta-ketoacyl-[acyl-carrier-protein] synthase III C-terminal" evidence="3">
    <location>
        <begin position="283"/>
        <end position="371"/>
    </location>
</feature>
<gene>
    <name evidence="5" type="ORF">MACH21_22600</name>
</gene>
<organism evidence="5 6">
    <name type="scientific">Roseicyclus marinus</name>
    <dbReference type="NCBI Taxonomy" id="2161673"/>
    <lineage>
        <taxon>Bacteria</taxon>
        <taxon>Pseudomonadati</taxon>
        <taxon>Pseudomonadota</taxon>
        <taxon>Alphaproteobacteria</taxon>
        <taxon>Rhodobacterales</taxon>
        <taxon>Roseobacteraceae</taxon>
        <taxon>Roseicyclus</taxon>
    </lineage>
</organism>
<keyword evidence="6" id="KW-1185">Reference proteome</keyword>
<evidence type="ECO:0000256" key="1">
    <source>
        <dbReference type="ARBA" id="ARBA00022679"/>
    </source>
</evidence>
<accession>A0AA48KKP0</accession>
<evidence type="ECO:0000256" key="2">
    <source>
        <dbReference type="ARBA" id="ARBA00023315"/>
    </source>
</evidence>
<proteinExistence type="predicted"/>
<dbReference type="GO" id="GO:0006633">
    <property type="term" value="P:fatty acid biosynthetic process"/>
    <property type="evidence" value="ECO:0007669"/>
    <property type="project" value="InterPro"/>
</dbReference>
<dbReference type="Proteomes" id="UP001337723">
    <property type="component" value="Chromosome"/>
</dbReference>
<evidence type="ECO:0000313" key="5">
    <source>
        <dbReference type="EMBL" id="BDW86083.1"/>
    </source>
</evidence>
<dbReference type="NCBIfam" id="NF005703">
    <property type="entry name" value="PRK07515.1"/>
    <property type="match status" value="1"/>
</dbReference>
<dbReference type="SUPFAM" id="SSF53901">
    <property type="entry name" value="Thiolase-like"/>
    <property type="match status" value="1"/>
</dbReference>
<sequence>MHQPAITGTGVFTPPEIITNEELVAAFNAHVDLWNAENAAAIAAGEVEAKAYSSSEFIVAASGIERRHVLDKSGILDPKVMHPWLRERADEEPGVMAEMGFAAARAALEMAGVAAAEVDLVICASSNHERAYPAIAVEIQQLLGAGGFAFDMNVACSSATFGIQAAADMIRSGSARKALVISPEICSAHLEWRDRDCHFIFGDVATAVLIEREGEAKGPRFVIRSTRCATEFSNNIRNNNGFLRRTRKGHMQDRRDMQFMQNGRKVFKEVLPMVSAHIAAHMAEDGVQAVDLKRLWLHQANKTMNDYIGRKVLGRDPEPGEQPNILQDYANTSSAGSIIAFALHSGDLAEGDMGLICSFGAGYSVGSVIVERRGGRCA</sequence>
<dbReference type="InterPro" id="IPR013751">
    <property type="entry name" value="ACP_syn_III_N"/>
</dbReference>
<dbReference type="InterPro" id="IPR016039">
    <property type="entry name" value="Thiolase-like"/>
</dbReference>
<protein>
    <submittedName>
        <fullName evidence="5">Beta-ketoacyl-ACP synthase III</fullName>
    </submittedName>
</protein>
<dbReference type="Gene3D" id="3.40.47.10">
    <property type="match status" value="2"/>
</dbReference>
<dbReference type="PANTHER" id="PTHR34069">
    <property type="entry name" value="3-OXOACYL-[ACYL-CARRIER-PROTEIN] SYNTHASE 3"/>
    <property type="match status" value="1"/>
</dbReference>
<dbReference type="RefSeq" id="WP_338271978.1">
    <property type="nucleotide sequence ID" value="NZ_AP027266.1"/>
</dbReference>
<feature type="domain" description="Beta-ketoacyl-[acyl-carrier-protein] synthase III N-terminal" evidence="4">
    <location>
        <begin position="150"/>
        <end position="218"/>
    </location>
</feature>
<evidence type="ECO:0000313" key="6">
    <source>
        <dbReference type="Proteomes" id="UP001337723"/>
    </source>
</evidence>
<keyword evidence="2" id="KW-0012">Acyltransferase</keyword>
<dbReference type="CDD" id="cd00830">
    <property type="entry name" value="KAS_III"/>
    <property type="match status" value="1"/>
</dbReference>
<dbReference type="GO" id="GO:0004315">
    <property type="term" value="F:3-oxoacyl-[acyl-carrier-protein] synthase activity"/>
    <property type="evidence" value="ECO:0007669"/>
    <property type="project" value="InterPro"/>
</dbReference>
<dbReference type="AlphaFoldDB" id="A0AA48KKP0"/>
<keyword evidence="1" id="KW-0808">Transferase</keyword>
<dbReference type="InterPro" id="IPR013747">
    <property type="entry name" value="ACP_syn_III_C"/>
</dbReference>
<dbReference type="KEGG" id="rmai:MACH21_22600"/>
<dbReference type="Pfam" id="PF08541">
    <property type="entry name" value="ACP_syn_III_C"/>
    <property type="match status" value="1"/>
</dbReference>